<organism evidence="5 6">
    <name type="scientific">Candidatus Thiodiazotropha lotti</name>
    <dbReference type="NCBI Taxonomy" id="2792787"/>
    <lineage>
        <taxon>Bacteria</taxon>
        <taxon>Pseudomonadati</taxon>
        <taxon>Pseudomonadota</taxon>
        <taxon>Gammaproteobacteria</taxon>
        <taxon>Chromatiales</taxon>
        <taxon>Sedimenticolaceae</taxon>
        <taxon>Candidatus Thiodiazotropha</taxon>
    </lineage>
</organism>
<name>A0A9E4K8I2_9GAMM</name>
<evidence type="ECO:0000313" key="5">
    <source>
        <dbReference type="EMBL" id="MCG7941197.1"/>
    </source>
</evidence>
<dbReference type="Gene3D" id="1.10.1060.10">
    <property type="entry name" value="Alpha-helical ferredoxin"/>
    <property type="match status" value="1"/>
</dbReference>
<evidence type="ECO:0000256" key="2">
    <source>
        <dbReference type="ARBA" id="ARBA00023004"/>
    </source>
</evidence>
<dbReference type="Proteomes" id="UP000886687">
    <property type="component" value="Unassembled WGS sequence"/>
</dbReference>
<evidence type="ECO:0000256" key="3">
    <source>
        <dbReference type="ARBA" id="ARBA00023014"/>
    </source>
</evidence>
<dbReference type="PANTHER" id="PTHR40447">
    <property type="entry name" value="ANAEROBIC SULFITE REDUCTASE SUBUNIT A"/>
    <property type="match status" value="1"/>
</dbReference>
<keyword evidence="1" id="KW-0479">Metal-binding</keyword>
<dbReference type="AlphaFoldDB" id="A0A9E4K8I2"/>
<dbReference type="InterPro" id="IPR017900">
    <property type="entry name" value="4Fe4S_Fe_S_CS"/>
</dbReference>
<dbReference type="InterPro" id="IPR009051">
    <property type="entry name" value="Helical_ferredxn"/>
</dbReference>
<keyword evidence="3" id="KW-0411">Iron-sulfur</keyword>
<gene>
    <name evidence="5" type="ORF">JAZ04_20385</name>
</gene>
<dbReference type="SUPFAM" id="SSF46548">
    <property type="entry name" value="alpha-helical ferredoxin"/>
    <property type="match status" value="1"/>
</dbReference>
<comment type="caution">
    <text evidence="5">The sequence shown here is derived from an EMBL/GenBank/DDBJ whole genome shotgun (WGS) entry which is preliminary data.</text>
</comment>
<reference evidence="5" key="1">
    <citation type="journal article" date="2021" name="Proc. Natl. Acad. Sci. U.S.A.">
        <title>Global biogeography of chemosynthetic symbionts reveals both localized and globally distributed symbiont groups. .</title>
        <authorList>
            <person name="Osvatic J.T."/>
            <person name="Wilkins L.G.E."/>
            <person name="Leibrecht L."/>
            <person name="Leray M."/>
            <person name="Zauner S."/>
            <person name="Polzin J."/>
            <person name="Camacho Y."/>
            <person name="Gros O."/>
            <person name="van Gils J.A."/>
            <person name="Eisen J.A."/>
            <person name="Petersen J.M."/>
            <person name="Yuen B."/>
        </authorList>
    </citation>
    <scope>NUCLEOTIDE SEQUENCE</scope>
    <source>
        <strain evidence="5">MAGL173</strain>
    </source>
</reference>
<accession>A0A9E4K8I2</accession>
<dbReference type="PROSITE" id="PS51379">
    <property type="entry name" value="4FE4S_FER_2"/>
    <property type="match status" value="2"/>
</dbReference>
<feature type="domain" description="4Fe-4S ferredoxin-type" evidence="4">
    <location>
        <begin position="332"/>
        <end position="362"/>
    </location>
</feature>
<dbReference type="PANTHER" id="PTHR40447:SF1">
    <property type="entry name" value="ANAEROBIC SULFITE REDUCTASE SUBUNIT A"/>
    <property type="match status" value="1"/>
</dbReference>
<evidence type="ECO:0000313" key="6">
    <source>
        <dbReference type="Proteomes" id="UP000886687"/>
    </source>
</evidence>
<evidence type="ECO:0000259" key="4">
    <source>
        <dbReference type="PROSITE" id="PS51379"/>
    </source>
</evidence>
<feature type="domain" description="4Fe-4S ferredoxin-type" evidence="4">
    <location>
        <begin position="255"/>
        <end position="285"/>
    </location>
</feature>
<sequence>MQQSAKIERQPGFLPRSDFQKLLDGIVQSGYQLLGPVVKDGAIQLMQISDVTQLAKGLTNEQQPGHYRLQQTAGERLFDWNHGPQGLKPLCFAPHEVLWVEQKDPLSFTTRLPDVKPTAVLGVRGCDLSALAIQDRHFLHAAGADPHYRQRRERLLLIGIDCAHSAESCFCASTGDGPSVNQAVDIGLSELDDGFLVWSGSDQGEAVLQRLDLATAQTQQLEQMEGQTEQAAREQQRQLPKPEELIRLYQRLEHAHWQQVADRCLGCGNCTAVCPTCFCYDTQHEVSLDGLSAQNVRQWDSCFSASHSSMGAFKVRGNILSRYRQWLTHKLAGWQEQQGRIGCTGCGRCITWCPVGIDLTKEADAILWEGSLDE</sequence>
<evidence type="ECO:0000256" key="1">
    <source>
        <dbReference type="ARBA" id="ARBA00022723"/>
    </source>
</evidence>
<keyword evidence="2" id="KW-0408">Iron</keyword>
<dbReference type="GO" id="GO:0051536">
    <property type="term" value="F:iron-sulfur cluster binding"/>
    <property type="evidence" value="ECO:0007669"/>
    <property type="project" value="UniProtKB-KW"/>
</dbReference>
<protein>
    <submittedName>
        <fullName evidence="5">4Fe-4S dicluster domain-containing protein</fullName>
    </submittedName>
</protein>
<proteinExistence type="predicted"/>
<dbReference type="GO" id="GO:0046872">
    <property type="term" value="F:metal ion binding"/>
    <property type="evidence" value="ECO:0007669"/>
    <property type="project" value="UniProtKB-KW"/>
</dbReference>
<dbReference type="EMBL" id="JAEPDI010000024">
    <property type="protein sequence ID" value="MCG7941197.1"/>
    <property type="molecule type" value="Genomic_DNA"/>
</dbReference>
<dbReference type="InterPro" id="IPR017896">
    <property type="entry name" value="4Fe4S_Fe-S-bd"/>
</dbReference>
<dbReference type="Pfam" id="PF17179">
    <property type="entry name" value="Fer4_22"/>
    <property type="match status" value="1"/>
</dbReference>
<dbReference type="PROSITE" id="PS00198">
    <property type="entry name" value="4FE4S_FER_1"/>
    <property type="match status" value="2"/>
</dbReference>